<feature type="compositionally biased region" description="Basic residues" evidence="1">
    <location>
        <begin position="31"/>
        <end position="42"/>
    </location>
</feature>
<evidence type="ECO:0008006" key="4">
    <source>
        <dbReference type="Google" id="ProtNLM"/>
    </source>
</evidence>
<protein>
    <recommendedName>
        <fullName evidence="4">Protein kinase domain-containing protein</fullName>
    </recommendedName>
</protein>
<gene>
    <name evidence="2" type="ORF">NTJ_10975</name>
</gene>
<evidence type="ECO:0000313" key="3">
    <source>
        <dbReference type="Proteomes" id="UP001307889"/>
    </source>
</evidence>
<proteinExistence type="predicted"/>
<keyword evidence="3" id="KW-1185">Reference proteome</keyword>
<dbReference type="EMBL" id="AP028917">
    <property type="protein sequence ID" value="BES98160.1"/>
    <property type="molecule type" value="Genomic_DNA"/>
</dbReference>
<feature type="region of interest" description="Disordered" evidence="1">
    <location>
        <begin position="1"/>
        <end position="85"/>
    </location>
</feature>
<feature type="compositionally biased region" description="Basic and acidic residues" evidence="1">
    <location>
        <begin position="1"/>
        <end position="12"/>
    </location>
</feature>
<evidence type="ECO:0000313" key="2">
    <source>
        <dbReference type="EMBL" id="BES98160.1"/>
    </source>
</evidence>
<organism evidence="2 3">
    <name type="scientific">Nesidiocoris tenuis</name>
    <dbReference type="NCBI Taxonomy" id="355587"/>
    <lineage>
        <taxon>Eukaryota</taxon>
        <taxon>Metazoa</taxon>
        <taxon>Ecdysozoa</taxon>
        <taxon>Arthropoda</taxon>
        <taxon>Hexapoda</taxon>
        <taxon>Insecta</taxon>
        <taxon>Pterygota</taxon>
        <taxon>Neoptera</taxon>
        <taxon>Paraneoptera</taxon>
        <taxon>Hemiptera</taxon>
        <taxon>Heteroptera</taxon>
        <taxon>Panheteroptera</taxon>
        <taxon>Cimicomorpha</taxon>
        <taxon>Miridae</taxon>
        <taxon>Dicyphina</taxon>
        <taxon>Nesidiocoris</taxon>
    </lineage>
</organism>
<reference evidence="2 3" key="1">
    <citation type="submission" date="2023-09" db="EMBL/GenBank/DDBJ databases">
        <title>Nesidiocoris tenuis whole genome shotgun sequence.</title>
        <authorList>
            <person name="Shibata T."/>
            <person name="Shimoda M."/>
            <person name="Kobayashi T."/>
            <person name="Uehara T."/>
        </authorList>
    </citation>
    <scope>NUCLEOTIDE SEQUENCE [LARGE SCALE GENOMIC DNA]</scope>
    <source>
        <strain evidence="2 3">Japan</strain>
    </source>
</reference>
<evidence type="ECO:0000256" key="1">
    <source>
        <dbReference type="SAM" id="MobiDB-lite"/>
    </source>
</evidence>
<sequence length="103" mass="11575">MHAADSRSETHALRRAGRTFVRHRENTRQGHERKHAKHRRSRGGNTAQAHEAGASFALKPKTTEGASREGASPSARKTLQGVTGEEFLVKRIRYPSCKRPHRI</sequence>
<dbReference type="Proteomes" id="UP001307889">
    <property type="component" value="Chromosome 9"/>
</dbReference>
<accession>A0ABN7B4Q3</accession>
<name>A0ABN7B4Q3_9HEMI</name>